<keyword evidence="2" id="KW-0732">Signal</keyword>
<feature type="chain" id="PRO_5003837747" description="J domain-containing protein" evidence="2">
    <location>
        <begin position="29"/>
        <end position="128"/>
    </location>
</feature>
<keyword evidence="1" id="KW-0143">Chaperone</keyword>
<evidence type="ECO:0000256" key="1">
    <source>
        <dbReference type="ARBA" id="ARBA00023186"/>
    </source>
</evidence>
<keyword evidence="5" id="KW-1185">Reference proteome</keyword>
<dbReference type="SUPFAM" id="SSF46565">
    <property type="entry name" value="Chaperone J-domain"/>
    <property type="match status" value="1"/>
</dbReference>
<dbReference type="PANTHER" id="PTHR44360">
    <property type="entry name" value="DNAJ HOMOLOG SUBFAMILY B MEMBER 9"/>
    <property type="match status" value="1"/>
</dbReference>
<dbReference type="EMBL" id="AGNL01004441">
    <property type="protein sequence ID" value="EJK73515.1"/>
    <property type="molecule type" value="Genomic_DNA"/>
</dbReference>
<dbReference type="InterPro" id="IPR001623">
    <property type="entry name" value="DnaJ_domain"/>
</dbReference>
<dbReference type="PRINTS" id="PR00625">
    <property type="entry name" value="JDOMAIN"/>
</dbReference>
<evidence type="ECO:0000313" key="5">
    <source>
        <dbReference type="Proteomes" id="UP000266841"/>
    </source>
</evidence>
<accession>K0T783</accession>
<dbReference type="AlphaFoldDB" id="K0T783"/>
<evidence type="ECO:0000256" key="2">
    <source>
        <dbReference type="SAM" id="SignalP"/>
    </source>
</evidence>
<evidence type="ECO:0000259" key="3">
    <source>
        <dbReference type="PROSITE" id="PS50076"/>
    </source>
</evidence>
<dbReference type="Proteomes" id="UP000266841">
    <property type="component" value="Unassembled WGS sequence"/>
</dbReference>
<feature type="domain" description="J" evidence="3">
    <location>
        <begin position="37"/>
        <end position="114"/>
    </location>
</feature>
<dbReference type="Gene3D" id="1.10.287.110">
    <property type="entry name" value="DnaJ domain"/>
    <property type="match status" value="1"/>
</dbReference>
<dbReference type="InterPro" id="IPR051948">
    <property type="entry name" value="Hsp70_co-chaperone_J-domain"/>
</dbReference>
<dbReference type="Pfam" id="PF00226">
    <property type="entry name" value="DnaJ"/>
    <property type="match status" value="1"/>
</dbReference>
<sequence length="128" mass="14559">MRLLTCLAGCASLLLLWTSGPCSPIVSAARTQDDSNDYYKHLGVKRGADQKEIKSKFRKLALKYHPDKFRPEPSNSEAKNELLKKKHNDRFIQIQGAYDILSDQKKKNAYDKYGQNGLDMLEKGLDPE</sequence>
<organism evidence="4 5">
    <name type="scientific">Thalassiosira oceanica</name>
    <name type="common">Marine diatom</name>
    <dbReference type="NCBI Taxonomy" id="159749"/>
    <lineage>
        <taxon>Eukaryota</taxon>
        <taxon>Sar</taxon>
        <taxon>Stramenopiles</taxon>
        <taxon>Ochrophyta</taxon>
        <taxon>Bacillariophyta</taxon>
        <taxon>Coscinodiscophyceae</taxon>
        <taxon>Thalassiosirophycidae</taxon>
        <taxon>Thalassiosirales</taxon>
        <taxon>Thalassiosiraceae</taxon>
        <taxon>Thalassiosira</taxon>
    </lineage>
</organism>
<evidence type="ECO:0000313" key="4">
    <source>
        <dbReference type="EMBL" id="EJK73515.1"/>
    </source>
</evidence>
<reference evidence="4 5" key="1">
    <citation type="journal article" date="2012" name="Genome Biol.">
        <title>Genome and low-iron response of an oceanic diatom adapted to chronic iron limitation.</title>
        <authorList>
            <person name="Lommer M."/>
            <person name="Specht M."/>
            <person name="Roy A.S."/>
            <person name="Kraemer L."/>
            <person name="Andreson R."/>
            <person name="Gutowska M.A."/>
            <person name="Wolf J."/>
            <person name="Bergner S.V."/>
            <person name="Schilhabel M.B."/>
            <person name="Klostermeier U.C."/>
            <person name="Beiko R.G."/>
            <person name="Rosenstiel P."/>
            <person name="Hippler M."/>
            <person name="Laroche J."/>
        </authorList>
    </citation>
    <scope>NUCLEOTIDE SEQUENCE [LARGE SCALE GENOMIC DNA]</scope>
    <source>
        <strain evidence="4 5">CCMP1005</strain>
    </source>
</reference>
<dbReference type="PROSITE" id="PS00636">
    <property type="entry name" value="DNAJ_1"/>
    <property type="match status" value="1"/>
</dbReference>
<dbReference type="eggNOG" id="KOG0714">
    <property type="taxonomic scope" value="Eukaryota"/>
</dbReference>
<dbReference type="InterPro" id="IPR018253">
    <property type="entry name" value="DnaJ_domain_CS"/>
</dbReference>
<dbReference type="SMART" id="SM00271">
    <property type="entry name" value="DnaJ"/>
    <property type="match status" value="1"/>
</dbReference>
<proteinExistence type="predicted"/>
<dbReference type="GO" id="GO:0036503">
    <property type="term" value="P:ERAD pathway"/>
    <property type="evidence" value="ECO:0007669"/>
    <property type="project" value="TreeGrafter"/>
</dbReference>
<dbReference type="GO" id="GO:0051087">
    <property type="term" value="F:protein-folding chaperone binding"/>
    <property type="evidence" value="ECO:0007669"/>
    <property type="project" value="TreeGrafter"/>
</dbReference>
<comment type="caution">
    <text evidence="4">The sequence shown here is derived from an EMBL/GenBank/DDBJ whole genome shotgun (WGS) entry which is preliminary data.</text>
</comment>
<dbReference type="CDD" id="cd06257">
    <property type="entry name" value="DnaJ"/>
    <property type="match status" value="1"/>
</dbReference>
<dbReference type="GO" id="GO:0051787">
    <property type="term" value="F:misfolded protein binding"/>
    <property type="evidence" value="ECO:0007669"/>
    <property type="project" value="TreeGrafter"/>
</dbReference>
<gene>
    <name evidence="4" type="ORF">THAOC_04855</name>
</gene>
<dbReference type="GO" id="GO:0005783">
    <property type="term" value="C:endoplasmic reticulum"/>
    <property type="evidence" value="ECO:0007669"/>
    <property type="project" value="TreeGrafter"/>
</dbReference>
<feature type="signal peptide" evidence="2">
    <location>
        <begin position="1"/>
        <end position="28"/>
    </location>
</feature>
<dbReference type="OrthoDB" id="10250354at2759"/>
<name>K0T783_THAOC</name>
<feature type="non-terminal residue" evidence="4">
    <location>
        <position position="128"/>
    </location>
</feature>
<dbReference type="PANTHER" id="PTHR44360:SF1">
    <property type="entry name" value="DNAJ HOMOLOG SUBFAMILY B MEMBER 9"/>
    <property type="match status" value="1"/>
</dbReference>
<dbReference type="PROSITE" id="PS50076">
    <property type="entry name" value="DNAJ_2"/>
    <property type="match status" value="1"/>
</dbReference>
<dbReference type="InterPro" id="IPR036869">
    <property type="entry name" value="J_dom_sf"/>
</dbReference>
<protein>
    <recommendedName>
        <fullName evidence="3">J domain-containing protein</fullName>
    </recommendedName>
</protein>